<organism evidence="1 2">
    <name type="scientific">Salibacterium salarium</name>
    <dbReference type="NCBI Taxonomy" id="284579"/>
    <lineage>
        <taxon>Bacteria</taxon>
        <taxon>Bacillati</taxon>
        <taxon>Bacillota</taxon>
        <taxon>Bacilli</taxon>
        <taxon>Bacillales</taxon>
        <taxon>Bacillaceae</taxon>
    </lineage>
</organism>
<dbReference type="EMBL" id="RBVX01000061">
    <property type="protein sequence ID" value="RSL29562.1"/>
    <property type="molecule type" value="Genomic_DNA"/>
</dbReference>
<sequence>MEACNHCYSACLQEKDVEMMAECIRLDRECADICGFAAQAMQRNSRFAKEICNVCAHVCQACGDECAKHEHDHCQRCAEICHHCANVCQDMAV</sequence>
<protein>
    <submittedName>
        <fullName evidence="1">Four-helix bundle copper-binding protein</fullName>
    </submittedName>
</protein>
<gene>
    <name evidence="1" type="ORF">D7Z54_30570</name>
</gene>
<evidence type="ECO:0000313" key="1">
    <source>
        <dbReference type="EMBL" id="RSL29562.1"/>
    </source>
</evidence>
<name>A0A428MTU2_9BACI</name>
<dbReference type="PANTHER" id="PTHR37310:SF1">
    <property type="entry name" value="CYTOPLASMIC PROTEIN"/>
    <property type="match status" value="1"/>
</dbReference>
<dbReference type="Proteomes" id="UP000275076">
    <property type="component" value="Unassembled WGS sequence"/>
</dbReference>
<dbReference type="PANTHER" id="PTHR37310">
    <property type="entry name" value="CYTOPLASMIC PROTEIN-RELATED"/>
    <property type="match status" value="1"/>
</dbReference>
<dbReference type="OrthoDB" id="5396211at2"/>
<reference evidence="1 2" key="1">
    <citation type="submission" date="2018-10" db="EMBL/GenBank/DDBJ databases">
        <title>Draft genome sequence of Bacillus salarius IM0101, isolated from a hypersaline soil in Inner Mongolia, China.</title>
        <authorList>
            <person name="Yamprayoonswat W."/>
            <person name="Boonvisut S."/>
            <person name="Jumpathong W."/>
            <person name="Sittihan S."/>
            <person name="Ruangsuj P."/>
            <person name="Wanthongcharoen S."/>
            <person name="Thongpramul N."/>
            <person name="Pimmason S."/>
            <person name="Yu B."/>
            <person name="Yasawong M."/>
        </authorList>
    </citation>
    <scope>NUCLEOTIDE SEQUENCE [LARGE SCALE GENOMIC DNA]</scope>
    <source>
        <strain evidence="1 2">IM0101</strain>
    </source>
</reference>
<dbReference type="CDD" id="cd08026">
    <property type="entry name" value="DUF326"/>
    <property type="match status" value="1"/>
</dbReference>
<proteinExistence type="predicted"/>
<dbReference type="Gene3D" id="1.20.1270.360">
    <property type="match status" value="1"/>
</dbReference>
<comment type="caution">
    <text evidence="1">The sequence shown here is derived from an EMBL/GenBank/DDBJ whole genome shotgun (WGS) entry which is preliminary data.</text>
</comment>
<dbReference type="AlphaFoldDB" id="A0A428MTU2"/>
<dbReference type="Pfam" id="PF03860">
    <property type="entry name" value="Csp"/>
    <property type="match status" value="1"/>
</dbReference>
<accession>A0A428MTU2</accession>
<dbReference type="InterPro" id="IPR005560">
    <property type="entry name" value="Csp_YhjQ"/>
</dbReference>
<dbReference type="InterPro" id="IPR044543">
    <property type="entry name" value="YHJQ-like"/>
</dbReference>
<keyword evidence="2" id="KW-1185">Reference proteome</keyword>
<evidence type="ECO:0000313" key="2">
    <source>
        <dbReference type="Proteomes" id="UP000275076"/>
    </source>
</evidence>